<evidence type="ECO:0000313" key="3">
    <source>
        <dbReference type="Proteomes" id="UP000221734"/>
    </source>
</evidence>
<keyword evidence="1" id="KW-0732">Signal</keyword>
<protein>
    <submittedName>
        <fullName evidence="2">Uncharacterized protein</fullName>
    </submittedName>
</protein>
<feature type="chain" id="PRO_5012112630" evidence="1">
    <location>
        <begin position="25"/>
        <end position="188"/>
    </location>
</feature>
<evidence type="ECO:0000256" key="1">
    <source>
        <dbReference type="SAM" id="SignalP"/>
    </source>
</evidence>
<proteinExistence type="predicted"/>
<reference evidence="3" key="1">
    <citation type="submission" date="2017-10" db="EMBL/GenBank/DDBJ databases">
        <authorList>
            <person name="Frank J."/>
        </authorList>
    </citation>
    <scope>NUCLEOTIDE SEQUENCE [LARGE SCALE GENOMIC DNA]</scope>
</reference>
<dbReference type="AlphaFoldDB" id="A0A2C9CGQ9"/>
<organism evidence="2 3">
    <name type="scientific">Kuenenia stuttgartiensis</name>
    <dbReference type="NCBI Taxonomy" id="174633"/>
    <lineage>
        <taxon>Bacteria</taxon>
        <taxon>Pseudomonadati</taxon>
        <taxon>Planctomycetota</taxon>
        <taxon>Candidatus Brocadiia</taxon>
        <taxon>Candidatus Brocadiales</taxon>
        <taxon>Candidatus Brocadiaceae</taxon>
        <taxon>Candidatus Kuenenia</taxon>
    </lineage>
</organism>
<dbReference type="RefSeq" id="WP_099325556.1">
    <property type="nucleotide sequence ID" value="NZ_LT934425.1"/>
</dbReference>
<name>A0A2C9CGQ9_KUEST</name>
<gene>
    <name evidence="2" type="ORF">KSMBR1_2404</name>
</gene>
<sequence length="188" mass="21060">MFITRSFFAAIFMAILVSSRIVNAFESEMNEEQIAAAIGYGKKHKGMDVFKGTVIKNACFGKYPELDSGLIMSKYIELAIVSAMNAVKEKETTADDINEIQSADFFKVIVLVLEEGIQTPGGVQITLKQGLNNILPQKTEFGRKHKDGKQSVIGVFRYDKIDTYAKTEVIIKTRGREKTYKIDFSVIK</sequence>
<dbReference type="OrthoDB" id="272546at2"/>
<dbReference type="Proteomes" id="UP000221734">
    <property type="component" value="Chromosome Kuenenia_stuttgartiensis_MBR1"/>
</dbReference>
<keyword evidence="3" id="KW-1185">Reference proteome</keyword>
<dbReference type="KEGG" id="kst:KSMBR1_2404"/>
<feature type="signal peptide" evidence="1">
    <location>
        <begin position="1"/>
        <end position="24"/>
    </location>
</feature>
<dbReference type="EMBL" id="LT934425">
    <property type="protein sequence ID" value="SOH04892.1"/>
    <property type="molecule type" value="Genomic_DNA"/>
</dbReference>
<accession>A0A2C9CGQ9</accession>
<evidence type="ECO:0000313" key="2">
    <source>
        <dbReference type="EMBL" id="SOH04892.1"/>
    </source>
</evidence>